<evidence type="ECO:0000313" key="2">
    <source>
        <dbReference type="EMBL" id="TLX40747.1"/>
    </source>
</evidence>
<organism evidence="2 3">
    <name type="scientific">Xanthobacter autotrophicus</name>
    <dbReference type="NCBI Taxonomy" id="280"/>
    <lineage>
        <taxon>Bacteria</taxon>
        <taxon>Pseudomonadati</taxon>
        <taxon>Pseudomonadota</taxon>
        <taxon>Alphaproteobacteria</taxon>
        <taxon>Hyphomicrobiales</taxon>
        <taxon>Xanthobacteraceae</taxon>
        <taxon>Xanthobacter</taxon>
    </lineage>
</organism>
<dbReference type="EMBL" id="VAUP01000042">
    <property type="protein sequence ID" value="TLX40747.1"/>
    <property type="molecule type" value="Genomic_DNA"/>
</dbReference>
<accession>A0A6C1KAY8</accession>
<dbReference type="OrthoDB" id="9862942at2"/>
<proteinExistence type="predicted"/>
<gene>
    <name evidence="2" type="ORF">FBQ73_22130</name>
</gene>
<comment type="caution">
    <text evidence="2">The sequence shown here is derived from an EMBL/GenBank/DDBJ whole genome shotgun (WGS) entry which is preliminary data.</text>
</comment>
<reference evidence="2 3" key="1">
    <citation type="submission" date="2019-05" db="EMBL/GenBank/DDBJ databases">
        <authorList>
            <person name="Zhou X."/>
        </authorList>
    </citation>
    <scope>NUCLEOTIDE SEQUENCE [LARGE SCALE GENOMIC DNA]</scope>
    <source>
        <strain evidence="2 3">DSM 432</strain>
    </source>
</reference>
<protein>
    <submittedName>
        <fullName evidence="2">Uncharacterized protein</fullName>
    </submittedName>
</protein>
<sequence length="133" mass="12847">MASNALPTALRRASPLIIPKGTVTSARIFATGIVGAVMFVMASAVPSPAAAEATAAPAKGVCEQPAHVAETPPSQGAGSGTEPGGAGSTGWSGGTGGSYIGTTPQASTPASPDRQPEVVTGVDPKAEPPKAPC</sequence>
<name>A0A6C1KAY8_XANAU</name>
<feature type="compositionally biased region" description="Basic and acidic residues" evidence="1">
    <location>
        <begin position="124"/>
        <end position="133"/>
    </location>
</feature>
<feature type="region of interest" description="Disordered" evidence="1">
    <location>
        <begin position="48"/>
        <end position="133"/>
    </location>
</feature>
<dbReference type="GeneID" id="95776158"/>
<evidence type="ECO:0000256" key="1">
    <source>
        <dbReference type="SAM" id="MobiDB-lite"/>
    </source>
</evidence>
<feature type="compositionally biased region" description="Low complexity" evidence="1">
    <location>
        <begin position="48"/>
        <end position="58"/>
    </location>
</feature>
<dbReference type="AlphaFoldDB" id="A0A6C1KAY8"/>
<feature type="compositionally biased region" description="Gly residues" evidence="1">
    <location>
        <begin position="77"/>
        <end position="99"/>
    </location>
</feature>
<dbReference type="RefSeq" id="WP_138401659.1">
    <property type="nucleotide sequence ID" value="NZ_JBAFVI010000014.1"/>
</dbReference>
<dbReference type="Proteomes" id="UP000305131">
    <property type="component" value="Unassembled WGS sequence"/>
</dbReference>
<evidence type="ECO:0000313" key="3">
    <source>
        <dbReference type="Proteomes" id="UP000305131"/>
    </source>
</evidence>